<feature type="transmembrane region" description="Helical" evidence="1">
    <location>
        <begin position="110"/>
        <end position="130"/>
    </location>
</feature>
<dbReference type="AlphaFoldDB" id="A0A2M7W2Q0"/>
<evidence type="ECO:0000313" key="2">
    <source>
        <dbReference type="EMBL" id="PJA15141.1"/>
    </source>
</evidence>
<feature type="transmembrane region" description="Helical" evidence="1">
    <location>
        <begin position="78"/>
        <end position="98"/>
    </location>
</feature>
<name>A0A2M7W2Q0_9BACT</name>
<feature type="transmembrane region" description="Helical" evidence="1">
    <location>
        <begin position="142"/>
        <end position="160"/>
    </location>
</feature>
<dbReference type="EMBL" id="PFQB01000024">
    <property type="protein sequence ID" value="PJA15141.1"/>
    <property type="molecule type" value="Genomic_DNA"/>
</dbReference>
<gene>
    <name evidence="2" type="ORF">COX64_01115</name>
</gene>
<keyword evidence="1" id="KW-1133">Transmembrane helix</keyword>
<keyword evidence="1" id="KW-0472">Membrane</keyword>
<accession>A0A2M7W2Q0</accession>
<comment type="caution">
    <text evidence="2">The sequence shown here is derived from an EMBL/GenBank/DDBJ whole genome shotgun (WGS) entry which is preliminary data.</text>
</comment>
<keyword evidence="1" id="KW-0812">Transmembrane</keyword>
<evidence type="ECO:0000256" key="1">
    <source>
        <dbReference type="SAM" id="Phobius"/>
    </source>
</evidence>
<organism evidence="2 3">
    <name type="scientific">Candidatus Dojkabacteria bacterium CG_4_10_14_0_2_um_filter_Dojkabacteria_WS6_41_15</name>
    <dbReference type="NCBI Taxonomy" id="2014249"/>
    <lineage>
        <taxon>Bacteria</taxon>
        <taxon>Candidatus Dojkabacteria</taxon>
    </lineage>
</organism>
<protein>
    <submittedName>
        <fullName evidence="2">Uncharacterized protein</fullName>
    </submittedName>
</protein>
<reference evidence="3" key="1">
    <citation type="submission" date="2017-09" db="EMBL/GenBank/DDBJ databases">
        <title>Depth-based differentiation of microbial function through sediment-hosted aquifers and enrichment of novel symbionts in the deep terrestrial subsurface.</title>
        <authorList>
            <person name="Probst A.J."/>
            <person name="Ladd B."/>
            <person name="Jarett J.K."/>
            <person name="Geller-Mcgrath D.E."/>
            <person name="Sieber C.M.K."/>
            <person name="Emerson J.B."/>
            <person name="Anantharaman K."/>
            <person name="Thomas B.C."/>
            <person name="Malmstrom R."/>
            <person name="Stieglmeier M."/>
            <person name="Klingl A."/>
            <person name="Woyke T."/>
            <person name="Ryan C.M."/>
            <person name="Banfield J.F."/>
        </authorList>
    </citation>
    <scope>NUCLEOTIDE SEQUENCE [LARGE SCALE GENOMIC DNA]</scope>
</reference>
<feature type="transmembrane region" description="Helical" evidence="1">
    <location>
        <begin position="6"/>
        <end position="32"/>
    </location>
</feature>
<feature type="transmembrane region" description="Helical" evidence="1">
    <location>
        <begin position="172"/>
        <end position="190"/>
    </location>
</feature>
<feature type="transmembrane region" description="Helical" evidence="1">
    <location>
        <begin position="39"/>
        <end position="58"/>
    </location>
</feature>
<evidence type="ECO:0000313" key="3">
    <source>
        <dbReference type="Proteomes" id="UP000228952"/>
    </source>
</evidence>
<dbReference type="Proteomes" id="UP000228952">
    <property type="component" value="Unassembled WGS sequence"/>
</dbReference>
<proteinExistence type="predicted"/>
<sequence length="197" mass="21693">MHYLFSFIAISFFEFIPNFLALLGISGAVYVNKILKQKLPFTVLVTILGATLSTGTIVLLENTKLTFTTLPPTSQSNFLGYLTFTGVFVIASLFMFWFFSRPVNNPKSDIAIGIILALLLSLYEFVSAVQMGDLAVASIGRMISHTLAFVIAFPLTLVILRKAVKATDLHKVALLTLYAAAIMTLLITLIDYTPFLK</sequence>